<evidence type="ECO:0000313" key="2">
    <source>
        <dbReference type="EMBL" id="KAI5342404.1"/>
    </source>
</evidence>
<comment type="caution">
    <text evidence="2">The sequence shown here is derived from an EMBL/GenBank/DDBJ whole genome shotgun (WGS) entry which is preliminary data.</text>
</comment>
<feature type="compositionally biased region" description="Polar residues" evidence="1">
    <location>
        <begin position="1"/>
        <end position="10"/>
    </location>
</feature>
<sequence>MTLTRAATLSNNNNKKKKTLTLLPPQPLEQPCRLPQQQSTQPQEGISSASGGGSRQQGMKKVSFETKKYMALGLQFMFDVDLTFPDIWKFSTYKEWKAKLHRHYKQYASAPDLARETPTSKKIFGTRRTLEEWHYLVDTLHTNEQYQVLKILSWINEAAEIKGKKMTEEYEKAKQQVAESSGTPLDQVTLPIPQQLEIMIVELGVAKGKRIRGLCSSLRMESSHSGGVASSFATEQKVEELEGTVGELKGTVSELQGIVGKLLDVIEWMRTHDGRLPSHLGVLSQHVGDSPCDDDQGNNGGSRNVYEDLDDIGNSH</sequence>
<dbReference type="EMBL" id="JAJFAZ020000002">
    <property type="protein sequence ID" value="KAI5342404.1"/>
    <property type="molecule type" value="Genomic_DNA"/>
</dbReference>
<feature type="compositionally biased region" description="Low complexity" evidence="1">
    <location>
        <begin position="29"/>
        <end position="38"/>
    </location>
</feature>
<feature type="region of interest" description="Disordered" evidence="1">
    <location>
        <begin position="1"/>
        <end position="58"/>
    </location>
</feature>
<gene>
    <name evidence="2" type="ORF">L3X38_010279</name>
</gene>
<dbReference type="Proteomes" id="UP001054821">
    <property type="component" value="Chromosome 2"/>
</dbReference>
<organism evidence="2 3">
    <name type="scientific">Prunus dulcis</name>
    <name type="common">Almond</name>
    <name type="synonym">Amygdalus dulcis</name>
    <dbReference type="NCBI Taxonomy" id="3755"/>
    <lineage>
        <taxon>Eukaryota</taxon>
        <taxon>Viridiplantae</taxon>
        <taxon>Streptophyta</taxon>
        <taxon>Embryophyta</taxon>
        <taxon>Tracheophyta</taxon>
        <taxon>Spermatophyta</taxon>
        <taxon>Magnoliopsida</taxon>
        <taxon>eudicotyledons</taxon>
        <taxon>Gunneridae</taxon>
        <taxon>Pentapetalae</taxon>
        <taxon>rosids</taxon>
        <taxon>fabids</taxon>
        <taxon>Rosales</taxon>
        <taxon>Rosaceae</taxon>
        <taxon>Amygdaloideae</taxon>
        <taxon>Amygdaleae</taxon>
        <taxon>Prunus</taxon>
    </lineage>
</organism>
<name>A0AAD4WFJ6_PRUDU</name>
<evidence type="ECO:0000313" key="3">
    <source>
        <dbReference type="Proteomes" id="UP001054821"/>
    </source>
</evidence>
<keyword evidence="3" id="KW-1185">Reference proteome</keyword>
<reference evidence="2 3" key="1">
    <citation type="journal article" date="2022" name="G3 (Bethesda)">
        <title>Whole-genome sequence and methylome profiling of the almond [Prunus dulcis (Mill.) D.A. Webb] cultivar 'Nonpareil'.</title>
        <authorList>
            <person name="D'Amico-Willman K.M."/>
            <person name="Ouma W.Z."/>
            <person name="Meulia T."/>
            <person name="Sideli G.M."/>
            <person name="Gradziel T.M."/>
            <person name="Fresnedo-Ramirez J."/>
        </authorList>
    </citation>
    <scope>NUCLEOTIDE SEQUENCE [LARGE SCALE GENOMIC DNA]</scope>
    <source>
        <strain evidence="2">Clone GOH B32 T37-40</strain>
    </source>
</reference>
<accession>A0AAD4WFJ6</accession>
<feature type="region of interest" description="Disordered" evidence="1">
    <location>
        <begin position="287"/>
        <end position="316"/>
    </location>
</feature>
<dbReference type="AlphaFoldDB" id="A0AAD4WFJ6"/>
<protein>
    <submittedName>
        <fullName evidence="2">Uncharacterized protein</fullName>
    </submittedName>
</protein>
<evidence type="ECO:0000256" key="1">
    <source>
        <dbReference type="SAM" id="MobiDB-lite"/>
    </source>
</evidence>
<feature type="compositionally biased region" description="Acidic residues" evidence="1">
    <location>
        <begin position="307"/>
        <end position="316"/>
    </location>
</feature>
<proteinExistence type="predicted"/>